<dbReference type="EMBL" id="JAAMPC010000011">
    <property type="protein sequence ID" value="KAG2280903.1"/>
    <property type="molecule type" value="Genomic_DNA"/>
</dbReference>
<reference evidence="2 3" key="1">
    <citation type="submission" date="2020-02" db="EMBL/GenBank/DDBJ databases">
        <authorList>
            <person name="Ma Q."/>
            <person name="Huang Y."/>
            <person name="Song X."/>
            <person name="Pei D."/>
        </authorList>
    </citation>
    <scope>NUCLEOTIDE SEQUENCE [LARGE SCALE GENOMIC DNA]</scope>
    <source>
        <strain evidence="2">Sxm20200214</strain>
        <tissue evidence="2">Leaf</tissue>
    </source>
</reference>
<comment type="caution">
    <text evidence="2">The sequence shown here is derived from an EMBL/GenBank/DDBJ whole genome shotgun (WGS) entry which is preliminary data.</text>
</comment>
<keyword evidence="1" id="KW-0472">Membrane</keyword>
<organism evidence="2 3">
    <name type="scientific">Brassica carinata</name>
    <name type="common">Ethiopian mustard</name>
    <name type="synonym">Abyssinian cabbage</name>
    <dbReference type="NCBI Taxonomy" id="52824"/>
    <lineage>
        <taxon>Eukaryota</taxon>
        <taxon>Viridiplantae</taxon>
        <taxon>Streptophyta</taxon>
        <taxon>Embryophyta</taxon>
        <taxon>Tracheophyta</taxon>
        <taxon>Spermatophyta</taxon>
        <taxon>Magnoliopsida</taxon>
        <taxon>eudicotyledons</taxon>
        <taxon>Gunneridae</taxon>
        <taxon>Pentapetalae</taxon>
        <taxon>rosids</taxon>
        <taxon>malvids</taxon>
        <taxon>Brassicales</taxon>
        <taxon>Brassicaceae</taxon>
        <taxon>Brassiceae</taxon>
        <taxon>Brassica</taxon>
    </lineage>
</organism>
<dbReference type="AlphaFoldDB" id="A0A8X7R441"/>
<evidence type="ECO:0000313" key="3">
    <source>
        <dbReference type="Proteomes" id="UP000886595"/>
    </source>
</evidence>
<protein>
    <submittedName>
        <fullName evidence="2">Uncharacterized protein</fullName>
    </submittedName>
</protein>
<name>A0A8X7R441_BRACI</name>
<keyword evidence="1" id="KW-1133">Transmembrane helix</keyword>
<evidence type="ECO:0000256" key="1">
    <source>
        <dbReference type="SAM" id="Phobius"/>
    </source>
</evidence>
<keyword evidence="1" id="KW-0812">Transmembrane</keyword>
<sequence>MNFDDDEVLSLVEKYGIEETEDAIKKIPPSKFMNIFSPMQNENFLKDIFNLNKDTQEYLDSRGLSIALRSLGFVFSEVNAHNLAHRLIGSGSAFGFNYRVRLSLRSFCEIACLACIHMNVVREDDIVLSLHAVIGAMMVAMVGFLPKPSPSPTVSASSNNTASPIPPLLPVIYNKTRIWEALF</sequence>
<evidence type="ECO:0000313" key="2">
    <source>
        <dbReference type="EMBL" id="KAG2280903.1"/>
    </source>
</evidence>
<gene>
    <name evidence="2" type="ORF">Bca52824_052123</name>
</gene>
<feature type="transmembrane region" description="Helical" evidence="1">
    <location>
        <begin position="126"/>
        <end position="145"/>
    </location>
</feature>
<keyword evidence="3" id="KW-1185">Reference proteome</keyword>
<dbReference type="Proteomes" id="UP000886595">
    <property type="component" value="Unassembled WGS sequence"/>
</dbReference>
<proteinExistence type="predicted"/>
<accession>A0A8X7R441</accession>